<dbReference type="Pfam" id="PF08534">
    <property type="entry name" value="Redoxin"/>
    <property type="match status" value="1"/>
</dbReference>
<evidence type="ECO:0000256" key="1">
    <source>
        <dbReference type="ARBA" id="ARBA00004196"/>
    </source>
</evidence>
<keyword evidence="4" id="KW-0676">Redox-active center</keyword>
<gene>
    <name evidence="7" type="ORF">L2764_11290</name>
</gene>
<organism evidence="7 8">
    <name type="scientific">Shewanella surugensis</name>
    <dbReference type="NCBI Taxonomy" id="212020"/>
    <lineage>
        <taxon>Bacteria</taxon>
        <taxon>Pseudomonadati</taxon>
        <taxon>Pseudomonadota</taxon>
        <taxon>Gammaproteobacteria</taxon>
        <taxon>Alteromonadales</taxon>
        <taxon>Shewanellaceae</taxon>
        <taxon>Shewanella</taxon>
    </lineage>
</organism>
<evidence type="ECO:0000256" key="2">
    <source>
        <dbReference type="ARBA" id="ARBA00022748"/>
    </source>
</evidence>
<accession>A0ABT0LBG0</accession>
<evidence type="ECO:0000259" key="6">
    <source>
        <dbReference type="Pfam" id="PF08534"/>
    </source>
</evidence>
<dbReference type="SUPFAM" id="SSF52833">
    <property type="entry name" value="Thioredoxin-like"/>
    <property type="match status" value="1"/>
</dbReference>
<dbReference type="CDD" id="cd02966">
    <property type="entry name" value="TlpA_like_family"/>
    <property type="match status" value="1"/>
</dbReference>
<feature type="domain" description="Redoxin" evidence="6">
    <location>
        <begin position="50"/>
        <end position="171"/>
    </location>
</feature>
<keyword evidence="2" id="KW-0201">Cytochrome c-type biogenesis</keyword>
<dbReference type="RefSeq" id="WP_248940318.1">
    <property type="nucleotide sequence ID" value="NZ_JAKIKS010000038.1"/>
</dbReference>
<dbReference type="Proteomes" id="UP001203423">
    <property type="component" value="Unassembled WGS sequence"/>
</dbReference>
<reference evidence="7 8" key="1">
    <citation type="submission" date="2022-01" db="EMBL/GenBank/DDBJ databases">
        <title>Whole genome-based taxonomy of the Shewanellaceae.</title>
        <authorList>
            <person name="Martin-Rodriguez A.J."/>
        </authorList>
    </citation>
    <scope>NUCLEOTIDE SEQUENCE [LARGE SCALE GENOMIC DNA]</scope>
    <source>
        <strain evidence="7 8">DSM 17177</strain>
    </source>
</reference>
<name>A0ABT0LBG0_9GAMM</name>
<evidence type="ECO:0000256" key="5">
    <source>
        <dbReference type="SAM" id="SignalP"/>
    </source>
</evidence>
<dbReference type="PANTHER" id="PTHR42852">
    <property type="entry name" value="THIOL:DISULFIDE INTERCHANGE PROTEIN DSBE"/>
    <property type="match status" value="1"/>
</dbReference>
<protein>
    <submittedName>
        <fullName evidence="7">TlpA family protein disulfide reductase</fullName>
    </submittedName>
</protein>
<evidence type="ECO:0000313" key="7">
    <source>
        <dbReference type="EMBL" id="MCL1125043.1"/>
    </source>
</evidence>
<keyword evidence="8" id="KW-1185">Reference proteome</keyword>
<keyword evidence="5" id="KW-0732">Signal</keyword>
<feature type="chain" id="PRO_5045602002" evidence="5">
    <location>
        <begin position="28"/>
        <end position="183"/>
    </location>
</feature>
<dbReference type="InterPro" id="IPR013740">
    <property type="entry name" value="Redoxin"/>
</dbReference>
<evidence type="ECO:0000256" key="3">
    <source>
        <dbReference type="ARBA" id="ARBA00023157"/>
    </source>
</evidence>
<dbReference type="InterPro" id="IPR036249">
    <property type="entry name" value="Thioredoxin-like_sf"/>
</dbReference>
<dbReference type="InterPro" id="IPR050553">
    <property type="entry name" value="Thioredoxin_ResA/DsbE_sf"/>
</dbReference>
<sequence>MRKMKLTHSISVLVVALSITACSHSTGQLTTATHPAPAPIEAKYQTYVEVGQRVPVMQLTDIQGRQINLAQSKHKKLLILFATWCPDSQRAMKALVQSDLINAANIDIIGIGREETVLSLSQFAEEYHLPFSLVADKDKSLYRQFANAGIPRFILLDENNKIVKTLLLEDEAKEGELLAPIQW</sequence>
<dbReference type="PROSITE" id="PS51257">
    <property type="entry name" value="PROKAR_LIPOPROTEIN"/>
    <property type="match status" value="1"/>
</dbReference>
<dbReference type="PANTHER" id="PTHR42852:SF6">
    <property type="entry name" value="THIOL:DISULFIDE INTERCHANGE PROTEIN DSBE"/>
    <property type="match status" value="1"/>
</dbReference>
<comment type="caution">
    <text evidence="7">The sequence shown here is derived from an EMBL/GenBank/DDBJ whole genome shotgun (WGS) entry which is preliminary data.</text>
</comment>
<dbReference type="EMBL" id="JAKIKS010000038">
    <property type="protein sequence ID" value="MCL1125043.1"/>
    <property type="molecule type" value="Genomic_DNA"/>
</dbReference>
<feature type="signal peptide" evidence="5">
    <location>
        <begin position="1"/>
        <end position="27"/>
    </location>
</feature>
<evidence type="ECO:0000313" key="8">
    <source>
        <dbReference type="Proteomes" id="UP001203423"/>
    </source>
</evidence>
<dbReference type="Gene3D" id="3.40.30.10">
    <property type="entry name" value="Glutaredoxin"/>
    <property type="match status" value="1"/>
</dbReference>
<keyword evidence="3" id="KW-1015">Disulfide bond</keyword>
<comment type="subcellular location">
    <subcellularLocation>
        <location evidence="1">Cell envelope</location>
    </subcellularLocation>
</comment>
<evidence type="ECO:0000256" key="4">
    <source>
        <dbReference type="ARBA" id="ARBA00023284"/>
    </source>
</evidence>
<proteinExistence type="predicted"/>